<keyword evidence="7" id="KW-0472">Membrane</keyword>
<dbReference type="SUPFAM" id="SSF47928">
    <property type="entry name" value="N-terminal domain of the delta subunit of the F1F0-ATP synthase"/>
    <property type="match status" value="1"/>
</dbReference>
<reference evidence="10" key="1">
    <citation type="submission" date="2021-01" db="UniProtKB">
        <authorList>
            <consortium name="EnsemblPlants"/>
        </authorList>
    </citation>
    <scope>IDENTIFICATION</scope>
</reference>
<dbReference type="InterPro" id="IPR000711">
    <property type="entry name" value="ATPase_OSCP/dsu"/>
</dbReference>
<dbReference type="GO" id="GO:0046933">
    <property type="term" value="F:proton-transporting ATP synthase activity, rotational mechanism"/>
    <property type="evidence" value="ECO:0007669"/>
    <property type="project" value="InterPro"/>
</dbReference>
<comment type="subcellular location">
    <subcellularLocation>
        <location evidence="1">Membrane</location>
    </subcellularLocation>
</comment>
<sequence>METLSSSVSTFRASAIPLPTIRPLSPSNYHHPHTLPSQPQPLSRRNSISNKHQHLPAPQPQTLVNPLSQSPSRTTPTAHLLRPSSGYAAALLDISLCHNSADLVFKDALRFAKLIRSGPVLDLMRNPFIGGKEKSQALKELAELGNLEKHLAALLKMLIVKNKFSIIGDVLDEFRRMYDALRVGRRASLATN</sequence>
<dbReference type="Gene3D" id="1.10.520.20">
    <property type="entry name" value="N-terminal domain of the delta subunit of the F1F0-ATP synthase"/>
    <property type="match status" value="1"/>
</dbReference>
<evidence type="ECO:0000256" key="2">
    <source>
        <dbReference type="ARBA" id="ARBA00007046"/>
    </source>
</evidence>
<evidence type="ECO:0000256" key="8">
    <source>
        <dbReference type="ARBA" id="ARBA00023310"/>
    </source>
</evidence>
<accession>A0A7N0VGT8</accession>
<evidence type="ECO:0000256" key="7">
    <source>
        <dbReference type="ARBA" id="ARBA00023136"/>
    </source>
</evidence>
<dbReference type="GO" id="GO:0016020">
    <property type="term" value="C:membrane"/>
    <property type="evidence" value="ECO:0007669"/>
    <property type="project" value="UniProtKB-SubCell"/>
</dbReference>
<proteinExistence type="inferred from homology"/>
<dbReference type="OMA" id="VSSEVKM"/>
<evidence type="ECO:0000313" key="10">
    <source>
        <dbReference type="EnsemblPlants" id="Kaladp0729s0001.1.v1.1.CDS.1"/>
    </source>
</evidence>
<dbReference type="InterPro" id="IPR026015">
    <property type="entry name" value="ATP_synth_OSCP/delta_N_sf"/>
</dbReference>
<evidence type="ECO:0000256" key="3">
    <source>
        <dbReference type="ARBA" id="ARBA00011648"/>
    </source>
</evidence>
<keyword evidence="6" id="KW-0406">Ion transport</keyword>
<dbReference type="Proteomes" id="UP000594263">
    <property type="component" value="Unplaced"/>
</dbReference>
<organism evidence="10 11">
    <name type="scientific">Kalanchoe fedtschenkoi</name>
    <name type="common">Lavender scallops</name>
    <name type="synonym">South American air plant</name>
    <dbReference type="NCBI Taxonomy" id="63787"/>
    <lineage>
        <taxon>Eukaryota</taxon>
        <taxon>Viridiplantae</taxon>
        <taxon>Streptophyta</taxon>
        <taxon>Embryophyta</taxon>
        <taxon>Tracheophyta</taxon>
        <taxon>Spermatophyta</taxon>
        <taxon>Magnoliopsida</taxon>
        <taxon>eudicotyledons</taxon>
        <taxon>Gunneridae</taxon>
        <taxon>Pentapetalae</taxon>
        <taxon>Saxifragales</taxon>
        <taxon>Crassulaceae</taxon>
        <taxon>Kalanchoe</taxon>
    </lineage>
</organism>
<evidence type="ECO:0000256" key="5">
    <source>
        <dbReference type="ARBA" id="ARBA00022781"/>
    </source>
</evidence>
<dbReference type="EnsemblPlants" id="Kaladp0729s0001.1.v1.1">
    <property type="protein sequence ID" value="Kaladp0729s0001.1.v1.1.CDS.1"/>
    <property type="gene ID" value="Kaladp0729s0001.v1.1"/>
</dbReference>
<dbReference type="Gramene" id="Kaladp0729s0001.1.v1.1">
    <property type="protein sequence ID" value="Kaladp0729s0001.1.v1.1.CDS.1"/>
    <property type="gene ID" value="Kaladp0729s0001.v1.1"/>
</dbReference>
<keyword evidence="5" id="KW-0375">Hydrogen ion transport</keyword>
<dbReference type="Pfam" id="PF00213">
    <property type="entry name" value="OSCP"/>
    <property type="match status" value="1"/>
</dbReference>
<name>A0A7N0VGT8_KALFE</name>
<feature type="compositionally biased region" description="Polar residues" evidence="9">
    <location>
        <begin position="60"/>
        <end position="76"/>
    </location>
</feature>
<dbReference type="AlphaFoldDB" id="A0A7N0VGT8"/>
<dbReference type="PANTHER" id="PTHR11910">
    <property type="entry name" value="ATP SYNTHASE DELTA CHAIN"/>
    <property type="match status" value="1"/>
</dbReference>
<protein>
    <submittedName>
        <fullName evidence="10">Uncharacterized protein</fullName>
    </submittedName>
</protein>
<keyword evidence="4" id="KW-0813">Transport</keyword>
<keyword evidence="8" id="KW-0066">ATP synthesis</keyword>
<comment type="subunit">
    <text evidence="3">F-type ATPases have 2 components, CF(1) - the catalytic core - and CF(0) - the membrane proton channel. CF(1) has five subunits: alpha(3), beta(3), gamma(1), delta(1), epsilon(1). CF(0) has three main subunits: a, b and c.</text>
</comment>
<feature type="region of interest" description="Disordered" evidence="9">
    <location>
        <begin position="22"/>
        <end position="76"/>
    </location>
</feature>
<comment type="similarity">
    <text evidence="2">Belongs to the ATPase delta chain family.</text>
</comment>
<evidence type="ECO:0000313" key="11">
    <source>
        <dbReference type="Proteomes" id="UP000594263"/>
    </source>
</evidence>
<evidence type="ECO:0000256" key="6">
    <source>
        <dbReference type="ARBA" id="ARBA00023065"/>
    </source>
</evidence>
<evidence type="ECO:0000256" key="1">
    <source>
        <dbReference type="ARBA" id="ARBA00004370"/>
    </source>
</evidence>
<evidence type="ECO:0000256" key="9">
    <source>
        <dbReference type="SAM" id="MobiDB-lite"/>
    </source>
</evidence>
<feature type="compositionally biased region" description="Polar residues" evidence="9">
    <location>
        <begin position="35"/>
        <end position="50"/>
    </location>
</feature>
<evidence type="ECO:0000256" key="4">
    <source>
        <dbReference type="ARBA" id="ARBA00022448"/>
    </source>
</evidence>
<keyword evidence="11" id="KW-1185">Reference proteome</keyword>